<keyword evidence="2" id="KW-1185">Reference proteome</keyword>
<reference evidence="1 2" key="1">
    <citation type="submission" date="2018-06" db="EMBL/GenBank/DDBJ databases">
        <title>Genomic Encyclopedia of Archaeal and Bacterial Type Strains, Phase II (KMG-II): from individual species to whole genera.</title>
        <authorList>
            <person name="Goeker M."/>
        </authorList>
    </citation>
    <scope>NUCLEOTIDE SEQUENCE [LARGE SCALE GENOMIC DNA]</scope>
    <source>
        <strain evidence="1 2">DSM 12408</strain>
    </source>
</reference>
<dbReference type="AlphaFoldDB" id="A0A1A7R3S9"/>
<name>A0A1A7R3S9_9FLAO</name>
<gene>
    <name evidence="1" type="ORF">LX77_01669</name>
</gene>
<dbReference type="OrthoDB" id="1434790at2"/>
<dbReference type="EMBL" id="QLLQ01000005">
    <property type="protein sequence ID" value="RAJ24673.1"/>
    <property type="molecule type" value="Genomic_DNA"/>
</dbReference>
<accession>A0A1A7R3S9</accession>
<protein>
    <submittedName>
        <fullName evidence="1">Uncharacterized protein DUF4403</fullName>
    </submittedName>
</protein>
<dbReference type="Proteomes" id="UP000248987">
    <property type="component" value="Unassembled WGS sequence"/>
</dbReference>
<evidence type="ECO:0000313" key="2">
    <source>
        <dbReference type="Proteomes" id="UP000248987"/>
    </source>
</evidence>
<dbReference type="RefSeq" id="WP_066434210.1">
    <property type="nucleotide sequence ID" value="NZ_LZRN01000018.1"/>
</dbReference>
<sequence length="208" mass="24104">MNNDQEATNQDILLSIPIKVSFISLKNYLNKEFRGKIISRDNSNGKRINYFKILEIDIAKSTIKKYNLELIVKLETLTALYKSRELEISIQTFVNMDMESQKIYIDTYKIDSTGKSWFANQMLKSVINTFMYRKFIKKLNIELLPIITENLMLLNAKLASKIEIKSGISVLGALNDLTVTHFEIKQKNIWIIVTLNGWGIIEVENLDF</sequence>
<comment type="caution">
    <text evidence="1">The sequence shown here is derived from an EMBL/GenBank/DDBJ whole genome shotgun (WGS) entry which is preliminary data.</text>
</comment>
<proteinExistence type="predicted"/>
<evidence type="ECO:0000313" key="1">
    <source>
        <dbReference type="EMBL" id="RAJ24673.1"/>
    </source>
</evidence>
<organism evidence="1 2">
    <name type="scientific">Gelidibacter algens</name>
    <dbReference type="NCBI Taxonomy" id="49280"/>
    <lineage>
        <taxon>Bacteria</taxon>
        <taxon>Pseudomonadati</taxon>
        <taxon>Bacteroidota</taxon>
        <taxon>Flavobacteriia</taxon>
        <taxon>Flavobacteriales</taxon>
        <taxon>Flavobacteriaceae</taxon>
        <taxon>Gelidibacter</taxon>
    </lineage>
</organism>